<name>A0A5P8W5V1_9NOSO</name>
<sequence length="65" mass="7288">MAIARQYEPSVAVLAGKAEKFTQEACSQAHFVGCNVKATHTVTEPTPPSLIYRLIQYANKQRFYN</sequence>
<evidence type="ECO:0000313" key="2">
    <source>
        <dbReference type="Proteomes" id="UP000326678"/>
    </source>
</evidence>
<keyword evidence="2" id="KW-1185">Reference proteome</keyword>
<evidence type="ECO:0000313" key="1">
    <source>
        <dbReference type="EMBL" id="QFS48123.1"/>
    </source>
</evidence>
<reference evidence="1 2" key="1">
    <citation type="submission" date="2019-10" db="EMBL/GenBank/DDBJ databases">
        <title>Genomic and transcriptomic insights into the perfect genentic adaptation of a filamentous nitrogen-fixing cyanobacterium to rice fields.</title>
        <authorList>
            <person name="Chen Z."/>
        </authorList>
    </citation>
    <scope>NUCLEOTIDE SEQUENCE [LARGE SCALE GENOMIC DNA]</scope>
    <source>
        <strain evidence="1">CCNUC1</strain>
    </source>
</reference>
<organism evidence="1 2">
    <name type="scientific">Nostoc sphaeroides CCNUC1</name>
    <dbReference type="NCBI Taxonomy" id="2653204"/>
    <lineage>
        <taxon>Bacteria</taxon>
        <taxon>Bacillati</taxon>
        <taxon>Cyanobacteriota</taxon>
        <taxon>Cyanophyceae</taxon>
        <taxon>Nostocales</taxon>
        <taxon>Nostocaceae</taxon>
        <taxon>Nostoc</taxon>
    </lineage>
</organism>
<dbReference type="EMBL" id="CP045226">
    <property type="protein sequence ID" value="QFS48123.1"/>
    <property type="molecule type" value="Genomic_DNA"/>
</dbReference>
<dbReference type="Proteomes" id="UP000326678">
    <property type="component" value="Chromosome Gxm1"/>
</dbReference>
<gene>
    <name evidence="1" type="ORF">GXM_05615</name>
</gene>
<dbReference type="KEGG" id="nsh:GXM_05615"/>
<proteinExistence type="predicted"/>
<accession>A0A5P8W5V1</accession>
<dbReference type="AlphaFoldDB" id="A0A5P8W5V1"/>
<protein>
    <submittedName>
        <fullName evidence="1">Uncharacterized protein</fullName>
    </submittedName>
</protein>